<evidence type="ECO:0000313" key="6">
    <source>
        <dbReference type="EMBL" id="ANY75293.1"/>
    </source>
</evidence>
<dbReference type="KEGG" id="pib:BBD41_23455"/>
<dbReference type="InterPro" id="IPR046335">
    <property type="entry name" value="LacI/GalR-like_sensor"/>
</dbReference>
<evidence type="ECO:0000256" key="1">
    <source>
        <dbReference type="ARBA" id="ARBA00022491"/>
    </source>
</evidence>
<dbReference type="PANTHER" id="PTHR30146">
    <property type="entry name" value="LACI-RELATED TRANSCRIPTIONAL REPRESSOR"/>
    <property type="match status" value="1"/>
</dbReference>
<dbReference type="Pfam" id="PF00356">
    <property type="entry name" value="LacI"/>
    <property type="match status" value="1"/>
</dbReference>
<dbReference type="InterPro" id="IPR010982">
    <property type="entry name" value="Lambda_DNA-bd_dom_sf"/>
</dbReference>
<dbReference type="EMBL" id="CP016809">
    <property type="protein sequence ID" value="ANY75293.1"/>
    <property type="molecule type" value="Genomic_DNA"/>
</dbReference>
<evidence type="ECO:0000256" key="2">
    <source>
        <dbReference type="ARBA" id="ARBA00023015"/>
    </source>
</evidence>
<keyword evidence="4" id="KW-0804">Transcription</keyword>
<keyword evidence="3" id="KW-0238">DNA-binding</keyword>
<dbReference type="CDD" id="cd01392">
    <property type="entry name" value="HTH_LacI"/>
    <property type="match status" value="1"/>
</dbReference>
<name>A0A1B2E5R0_9BACL</name>
<evidence type="ECO:0000256" key="3">
    <source>
        <dbReference type="ARBA" id="ARBA00023125"/>
    </source>
</evidence>
<sequence length="347" mass="38325">MSRKVSIRVLAEELGLSKYAVSRALSGKSGVSEATRQRVMELAKTLGYQQRQQAPALQTGEREQASSAPYILVCMSHAHSANAVYWQRVLNGLLRSCDELGYKAIIVSPEPEPARADQSPQQAIAPHLDWSRCGGIVVMGNLPEAVLSLIARAERPYVLVDHADDLASCDKVNNDNIEAGAAITRHLLSLKCRHIAIITDEAWSPSFEDRLTGARITISRQPEGAVKLTEWRIRYGAPWEQSLYERMLELTSASRPDAWIGANDDIAIRWMRKLQSEGHAIPAFTRIAGIDNVEAATLVTPSLTTVNLCKEELGQRAVEALIRRMERSGAPTETIHLSTRLIVRDST</sequence>
<accession>A0A1B2E5R0</accession>
<dbReference type="InterPro" id="IPR028082">
    <property type="entry name" value="Peripla_BP_I"/>
</dbReference>
<keyword evidence="2" id="KW-0805">Transcription regulation</keyword>
<dbReference type="PANTHER" id="PTHR30146:SF148">
    <property type="entry name" value="HTH-TYPE TRANSCRIPTIONAL REPRESSOR PURR-RELATED"/>
    <property type="match status" value="1"/>
</dbReference>
<dbReference type="SUPFAM" id="SSF47413">
    <property type="entry name" value="lambda repressor-like DNA-binding domains"/>
    <property type="match status" value="1"/>
</dbReference>
<evidence type="ECO:0000256" key="4">
    <source>
        <dbReference type="ARBA" id="ARBA00023163"/>
    </source>
</evidence>
<evidence type="ECO:0000259" key="5">
    <source>
        <dbReference type="PROSITE" id="PS50932"/>
    </source>
</evidence>
<feature type="domain" description="HTH lacI-type" evidence="5">
    <location>
        <begin position="5"/>
        <end position="59"/>
    </location>
</feature>
<dbReference type="RefSeq" id="WP_099478984.1">
    <property type="nucleotide sequence ID" value="NZ_CP016809.1"/>
</dbReference>
<protein>
    <recommendedName>
        <fullName evidence="5">HTH lacI-type domain-containing protein</fullName>
    </recommendedName>
</protein>
<dbReference type="AlphaFoldDB" id="A0A1B2E5R0"/>
<dbReference type="PROSITE" id="PS50932">
    <property type="entry name" value="HTH_LACI_2"/>
    <property type="match status" value="1"/>
</dbReference>
<dbReference type="Pfam" id="PF13377">
    <property type="entry name" value="Peripla_BP_3"/>
    <property type="match status" value="1"/>
</dbReference>
<organism evidence="6">
    <name type="scientific">Paenibacillus ihbetae</name>
    <dbReference type="NCBI Taxonomy" id="1870820"/>
    <lineage>
        <taxon>Bacteria</taxon>
        <taxon>Bacillati</taxon>
        <taxon>Bacillota</taxon>
        <taxon>Bacilli</taxon>
        <taxon>Bacillales</taxon>
        <taxon>Paenibacillaceae</taxon>
        <taxon>Paenibacillus</taxon>
    </lineage>
</organism>
<reference evidence="6" key="1">
    <citation type="submission" date="2016-08" db="EMBL/GenBank/DDBJ databases">
        <title>Complete Genome Seqeunce of Paenibacillus sp. nov. IHBB 9852 from high altitute lake of Indian trans-Himalayas.</title>
        <authorList>
            <person name="Kiran S."/>
            <person name="Swarnkar M.K."/>
            <person name="Rana A."/>
            <person name="Tewari R."/>
            <person name="Gulati A."/>
        </authorList>
    </citation>
    <scope>NUCLEOTIDE SEQUENCE [LARGE SCALE GENOMIC DNA]</scope>
    <source>
        <strain evidence="6">IHBB 9852</strain>
    </source>
</reference>
<dbReference type="Gene3D" id="3.40.50.2300">
    <property type="match status" value="2"/>
</dbReference>
<keyword evidence="1" id="KW-0678">Repressor</keyword>
<dbReference type="Gene3D" id="1.10.260.40">
    <property type="entry name" value="lambda repressor-like DNA-binding domains"/>
    <property type="match status" value="1"/>
</dbReference>
<dbReference type="SUPFAM" id="SSF53822">
    <property type="entry name" value="Periplasmic binding protein-like I"/>
    <property type="match status" value="1"/>
</dbReference>
<dbReference type="GO" id="GO:0000976">
    <property type="term" value="F:transcription cis-regulatory region binding"/>
    <property type="evidence" value="ECO:0007669"/>
    <property type="project" value="TreeGrafter"/>
</dbReference>
<dbReference type="InterPro" id="IPR000843">
    <property type="entry name" value="HTH_LacI"/>
</dbReference>
<proteinExistence type="predicted"/>
<gene>
    <name evidence="6" type="ORF">BBD41_23455</name>
</gene>
<dbReference type="SMART" id="SM00354">
    <property type="entry name" value="HTH_LACI"/>
    <property type="match status" value="1"/>
</dbReference>
<dbReference type="GO" id="GO:0003700">
    <property type="term" value="F:DNA-binding transcription factor activity"/>
    <property type="evidence" value="ECO:0007669"/>
    <property type="project" value="TreeGrafter"/>
</dbReference>